<feature type="domain" description="NAD/GMP synthase" evidence="8">
    <location>
        <begin position="5"/>
        <end position="146"/>
    </location>
</feature>
<evidence type="ECO:0000256" key="2">
    <source>
        <dbReference type="ARBA" id="ARBA00022598"/>
    </source>
</evidence>
<dbReference type="NCBIfam" id="TIGR00552">
    <property type="entry name" value="nadE"/>
    <property type="match status" value="1"/>
</dbReference>
<organism evidence="9 10">
    <name type="scientific">Halobaculum litoreum</name>
    <dbReference type="NCBI Taxonomy" id="3031998"/>
    <lineage>
        <taxon>Archaea</taxon>
        <taxon>Methanobacteriati</taxon>
        <taxon>Methanobacteriota</taxon>
        <taxon>Stenosarchaea group</taxon>
        <taxon>Halobacteria</taxon>
        <taxon>Halobacteriales</taxon>
        <taxon>Haloferacaceae</taxon>
        <taxon>Halobaculum</taxon>
    </lineage>
</organism>
<dbReference type="Proteomes" id="UP001596368">
    <property type="component" value="Unassembled WGS sequence"/>
</dbReference>
<evidence type="ECO:0000256" key="1">
    <source>
        <dbReference type="ARBA" id="ARBA00004790"/>
    </source>
</evidence>
<dbReference type="GO" id="GO:0008795">
    <property type="term" value="F:NAD+ synthase activity"/>
    <property type="evidence" value="ECO:0007669"/>
    <property type="project" value="UniProtKB-EC"/>
</dbReference>
<dbReference type="InterPro" id="IPR014729">
    <property type="entry name" value="Rossmann-like_a/b/a_fold"/>
</dbReference>
<keyword evidence="10" id="KW-1185">Reference proteome</keyword>
<comment type="caution">
    <text evidence="9">The sequence shown here is derived from an EMBL/GenBank/DDBJ whole genome shotgun (WGS) entry which is preliminary data.</text>
</comment>
<evidence type="ECO:0000313" key="10">
    <source>
        <dbReference type="Proteomes" id="UP001596368"/>
    </source>
</evidence>
<sequence length="166" mass="18315">MEELGNLVARVRMACAYYVANTTTTLVLGTCDRTERMLGTVTKYGDDAADVHPLGGLYRTEVVALGRELGLPDRVVDQPSTLESAIGRREEAAFGASFDVIDAVLERLVDRDIGIERTAEELDADQEVVRRFAGDHVRTKHKRAMPPTTAQRVGPGAFHELELKFE</sequence>
<proteinExistence type="inferred from homology"/>
<evidence type="ECO:0000256" key="3">
    <source>
        <dbReference type="ARBA" id="ARBA00022741"/>
    </source>
</evidence>
<evidence type="ECO:0000256" key="7">
    <source>
        <dbReference type="RuleBase" id="RU003812"/>
    </source>
</evidence>
<dbReference type="EC" id="6.3.1.5" evidence="7"/>
<gene>
    <name evidence="9" type="primary">nadE</name>
    <name evidence="9" type="ORF">ACFQRB_19805</name>
</gene>
<comment type="pathway">
    <text evidence="1">Cofactor biosynthesis; NAD(+) biosynthesis.</text>
</comment>
<dbReference type="PANTHER" id="PTHR23090">
    <property type="entry name" value="NH 3 /GLUTAMINE-DEPENDENT NAD + SYNTHETASE"/>
    <property type="match status" value="1"/>
</dbReference>
<dbReference type="CDD" id="cd00553">
    <property type="entry name" value="NAD_synthase"/>
    <property type="match status" value="1"/>
</dbReference>
<keyword evidence="5 6" id="KW-0520">NAD</keyword>
<dbReference type="Gene3D" id="3.40.50.620">
    <property type="entry name" value="HUPs"/>
    <property type="match status" value="1"/>
</dbReference>
<dbReference type="InterPro" id="IPR003694">
    <property type="entry name" value="NAD_synthase"/>
</dbReference>
<comment type="catalytic activity">
    <reaction evidence="7">
        <text>deamido-NAD(+) + NH4(+) + ATP = AMP + diphosphate + NAD(+) + H(+)</text>
        <dbReference type="Rhea" id="RHEA:21188"/>
        <dbReference type="ChEBI" id="CHEBI:15378"/>
        <dbReference type="ChEBI" id="CHEBI:28938"/>
        <dbReference type="ChEBI" id="CHEBI:30616"/>
        <dbReference type="ChEBI" id="CHEBI:33019"/>
        <dbReference type="ChEBI" id="CHEBI:57540"/>
        <dbReference type="ChEBI" id="CHEBI:58437"/>
        <dbReference type="ChEBI" id="CHEBI:456215"/>
        <dbReference type="EC" id="6.3.1.5"/>
    </reaction>
</comment>
<name>A0ABD5XW27_9EURY</name>
<keyword evidence="4 6" id="KW-0067">ATP-binding</keyword>
<keyword evidence="2 6" id="KW-0436">Ligase</keyword>
<dbReference type="Pfam" id="PF02540">
    <property type="entry name" value="NAD_synthase"/>
    <property type="match status" value="1"/>
</dbReference>
<accession>A0ABD5XW27</accession>
<dbReference type="AlphaFoldDB" id="A0ABD5XW27"/>
<dbReference type="SUPFAM" id="SSF52402">
    <property type="entry name" value="Adenine nucleotide alpha hydrolases-like"/>
    <property type="match status" value="1"/>
</dbReference>
<protein>
    <recommendedName>
        <fullName evidence="7">NH(3)-dependent NAD(+) synthetase</fullName>
        <ecNumber evidence="7">6.3.1.5</ecNumber>
    </recommendedName>
</protein>
<evidence type="ECO:0000313" key="9">
    <source>
        <dbReference type="EMBL" id="MFC7138111.1"/>
    </source>
</evidence>
<keyword evidence="3 6" id="KW-0547">Nucleotide-binding</keyword>
<comment type="similarity">
    <text evidence="6">Belongs to the NAD synthetase family.</text>
</comment>
<evidence type="ECO:0000256" key="6">
    <source>
        <dbReference type="RuleBase" id="RU003811"/>
    </source>
</evidence>
<reference evidence="9 10" key="1">
    <citation type="journal article" date="2019" name="Int. J. Syst. Evol. Microbiol.">
        <title>The Global Catalogue of Microorganisms (GCM) 10K type strain sequencing project: providing services to taxonomists for standard genome sequencing and annotation.</title>
        <authorList>
            <consortium name="The Broad Institute Genomics Platform"/>
            <consortium name="The Broad Institute Genome Sequencing Center for Infectious Disease"/>
            <person name="Wu L."/>
            <person name="Ma J."/>
        </authorList>
    </citation>
    <scope>NUCLEOTIDE SEQUENCE [LARGE SCALE GENOMIC DNA]</scope>
    <source>
        <strain evidence="9 10">DT92</strain>
    </source>
</reference>
<dbReference type="EMBL" id="JBHSZG010000008">
    <property type="protein sequence ID" value="MFC7138111.1"/>
    <property type="molecule type" value="Genomic_DNA"/>
</dbReference>
<evidence type="ECO:0000256" key="5">
    <source>
        <dbReference type="ARBA" id="ARBA00023027"/>
    </source>
</evidence>
<evidence type="ECO:0000256" key="4">
    <source>
        <dbReference type="ARBA" id="ARBA00022840"/>
    </source>
</evidence>
<evidence type="ECO:0000259" key="8">
    <source>
        <dbReference type="Pfam" id="PF02540"/>
    </source>
</evidence>
<dbReference type="PANTHER" id="PTHR23090:SF9">
    <property type="entry name" value="GLUTAMINE-DEPENDENT NAD(+) SYNTHETASE"/>
    <property type="match status" value="1"/>
</dbReference>
<dbReference type="InterPro" id="IPR022310">
    <property type="entry name" value="NAD/GMP_synthase"/>
</dbReference>
<dbReference type="GO" id="GO:0009435">
    <property type="term" value="P:NAD+ biosynthetic process"/>
    <property type="evidence" value="ECO:0007669"/>
    <property type="project" value="UniProtKB-ARBA"/>
</dbReference>
<dbReference type="GO" id="GO:0005524">
    <property type="term" value="F:ATP binding"/>
    <property type="evidence" value="ECO:0007669"/>
    <property type="project" value="UniProtKB-KW"/>
</dbReference>